<organism evidence="1">
    <name type="scientific">Cuerna arida</name>
    <dbReference type="NCBI Taxonomy" id="1464854"/>
    <lineage>
        <taxon>Eukaryota</taxon>
        <taxon>Metazoa</taxon>
        <taxon>Ecdysozoa</taxon>
        <taxon>Arthropoda</taxon>
        <taxon>Hexapoda</taxon>
        <taxon>Insecta</taxon>
        <taxon>Pterygota</taxon>
        <taxon>Neoptera</taxon>
        <taxon>Paraneoptera</taxon>
        <taxon>Hemiptera</taxon>
        <taxon>Auchenorrhyncha</taxon>
        <taxon>Membracoidea</taxon>
        <taxon>Cicadellidae</taxon>
        <taxon>Cicadellinae</taxon>
        <taxon>Proconiini</taxon>
        <taxon>Cuerna</taxon>
    </lineage>
</organism>
<evidence type="ECO:0000313" key="1">
    <source>
        <dbReference type="EMBL" id="JAS60113.1"/>
    </source>
</evidence>
<feature type="non-terminal residue" evidence="1">
    <location>
        <position position="111"/>
    </location>
</feature>
<dbReference type="SUPFAM" id="SSF56219">
    <property type="entry name" value="DNase I-like"/>
    <property type="match status" value="1"/>
</dbReference>
<dbReference type="Gene3D" id="3.60.10.10">
    <property type="entry name" value="Endonuclease/exonuclease/phosphatase"/>
    <property type="match status" value="1"/>
</dbReference>
<evidence type="ECO:0008006" key="2">
    <source>
        <dbReference type="Google" id="ProtNLM"/>
    </source>
</evidence>
<feature type="non-terminal residue" evidence="1">
    <location>
        <position position="1"/>
    </location>
</feature>
<sequence>HLSQSGLPIVVGGDLNIDIHSKDSFATKFLDVLRSLNCRCLNFKPTRGTACIDNVFTNLPEQDIKTEVLIPPLSDHNALLTTVCLDKYCTPSNNVKPSSKLIRDFSRAKVE</sequence>
<name>A0A1B6GCT8_9HEMI</name>
<reference evidence="1" key="1">
    <citation type="submission" date="2015-11" db="EMBL/GenBank/DDBJ databases">
        <title>De novo transcriptome assembly of four potential Pierce s Disease insect vectors from Arizona vineyards.</title>
        <authorList>
            <person name="Tassone E.E."/>
        </authorList>
    </citation>
    <scope>NUCLEOTIDE SEQUENCE</scope>
</reference>
<proteinExistence type="predicted"/>
<gene>
    <name evidence="1" type="ORF">g.27671</name>
</gene>
<accession>A0A1B6GCT8</accession>
<protein>
    <recommendedName>
        <fullName evidence="2">Endonuclease/exonuclease/phosphatase domain-containing protein</fullName>
    </recommendedName>
</protein>
<dbReference type="AlphaFoldDB" id="A0A1B6GCT8"/>
<dbReference type="EMBL" id="GECZ01009656">
    <property type="protein sequence ID" value="JAS60113.1"/>
    <property type="molecule type" value="Transcribed_RNA"/>
</dbReference>
<dbReference type="InterPro" id="IPR036691">
    <property type="entry name" value="Endo/exonu/phosph_ase_sf"/>
</dbReference>